<dbReference type="PROSITE" id="PS50102">
    <property type="entry name" value="RRM"/>
    <property type="match status" value="1"/>
</dbReference>
<reference evidence="4" key="1">
    <citation type="journal article" date="2023" name="Nat. Microbiol.">
        <title>Babesia duncani multi-omics identifies virulence factors and drug targets.</title>
        <authorList>
            <person name="Singh P."/>
            <person name="Lonardi S."/>
            <person name="Liang Q."/>
            <person name="Vydyam P."/>
            <person name="Khabirova E."/>
            <person name="Fang T."/>
            <person name="Gihaz S."/>
            <person name="Thekkiniath J."/>
            <person name="Munshi M."/>
            <person name="Abel S."/>
            <person name="Ciampossin L."/>
            <person name="Batugedara G."/>
            <person name="Gupta M."/>
            <person name="Lu X.M."/>
            <person name="Lenz T."/>
            <person name="Chakravarty S."/>
            <person name="Cornillot E."/>
            <person name="Hu Y."/>
            <person name="Ma W."/>
            <person name="Gonzalez L.M."/>
            <person name="Sanchez S."/>
            <person name="Estrada K."/>
            <person name="Sanchez-Flores A."/>
            <person name="Montero E."/>
            <person name="Harb O.S."/>
            <person name="Le Roch K.G."/>
            <person name="Mamoun C.B."/>
        </authorList>
    </citation>
    <scope>NUCLEOTIDE SEQUENCE</scope>
    <source>
        <strain evidence="4">WA1</strain>
    </source>
</reference>
<dbReference type="KEGG" id="bdw:94334611"/>
<dbReference type="InterPro" id="IPR012677">
    <property type="entry name" value="Nucleotide-bd_a/b_plait_sf"/>
</dbReference>
<proteinExistence type="predicted"/>
<dbReference type="GO" id="GO:0003723">
    <property type="term" value="F:RNA binding"/>
    <property type="evidence" value="ECO:0007669"/>
    <property type="project" value="UniProtKB-UniRule"/>
</dbReference>
<feature type="domain" description="RRM" evidence="3">
    <location>
        <begin position="10"/>
        <end position="88"/>
    </location>
</feature>
<sequence>MSDLDHDTKRTLFIRELADEVDKDILYSAFIPFGTVVNIHIPHDKVKGTNKGIAFVEFDSPEDAKHALYNRHESELYGRVIKVSYSTRSHLRQVNAQPFRAVWHNNPEFGRKPPEDENEENDKGNESNENKET</sequence>
<evidence type="ECO:0000259" key="3">
    <source>
        <dbReference type="PROSITE" id="PS50102"/>
    </source>
</evidence>
<gene>
    <name evidence="4" type="ORF">BdWA1_000313</name>
</gene>
<organism evidence="4 5">
    <name type="scientific">Babesia duncani</name>
    <dbReference type="NCBI Taxonomy" id="323732"/>
    <lineage>
        <taxon>Eukaryota</taxon>
        <taxon>Sar</taxon>
        <taxon>Alveolata</taxon>
        <taxon>Apicomplexa</taxon>
        <taxon>Aconoidasida</taxon>
        <taxon>Piroplasmida</taxon>
        <taxon>Babesiidae</taxon>
        <taxon>Babesia</taxon>
    </lineage>
</organism>
<comment type="caution">
    <text evidence="4">The sequence shown here is derived from an EMBL/GenBank/DDBJ whole genome shotgun (WGS) entry which is preliminary data.</text>
</comment>
<feature type="compositionally biased region" description="Basic and acidic residues" evidence="2">
    <location>
        <begin position="109"/>
        <end position="133"/>
    </location>
</feature>
<keyword evidence="5" id="KW-1185">Reference proteome</keyword>
<dbReference type="Proteomes" id="UP001214638">
    <property type="component" value="Unassembled WGS sequence"/>
</dbReference>
<dbReference type="Gene3D" id="3.30.70.330">
    <property type="match status" value="1"/>
</dbReference>
<dbReference type="InterPro" id="IPR000504">
    <property type="entry name" value="RRM_dom"/>
</dbReference>
<evidence type="ECO:0000313" key="5">
    <source>
        <dbReference type="Proteomes" id="UP001214638"/>
    </source>
</evidence>
<keyword evidence="1" id="KW-0694">RNA-binding</keyword>
<dbReference type="GeneID" id="94334611"/>
<feature type="region of interest" description="Disordered" evidence="2">
    <location>
        <begin position="96"/>
        <end position="133"/>
    </location>
</feature>
<evidence type="ECO:0000256" key="2">
    <source>
        <dbReference type="SAM" id="MobiDB-lite"/>
    </source>
</evidence>
<dbReference type="RefSeq" id="XP_067804156.1">
    <property type="nucleotide sequence ID" value="XM_067945365.1"/>
</dbReference>
<accession>A0AAD9PM68</accession>
<name>A0AAD9PM68_9APIC</name>
<dbReference type="EMBL" id="JALLKP010000001">
    <property type="protein sequence ID" value="KAK2197314.1"/>
    <property type="molecule type" value="Genomic_DNA"/>
</dbReference>
<dbReference type="SUPFAM" id="SSF54928">
    <property type="entry name" value="RNA-binding domain, RBD"/>
    <property type="match status" value="1"/>
</dbReference>
<dbReference type="Pfam" id="PF00076">
    <property type="entry name" value="RRM_1"/>
    <property type="match status" value="1"/>
</dbReference>
<dbReference type="AlphaFoldDB" id="A0AAD9PM68"/>
<dbReference type="PANTHER" id="PTHR48037:SF1">
    <property type="entry name" value="RRM DOMAIN-CONTAINING PROTEIN"/>
    <property type="match status" value="1"/>
</dbReference>
<evidence type="ECO:0000256" key="1">
    <source>
        <dbReference type="PROSITE-ProRule" id="PRU00176"/>
    </source>
</evidence>
<evidence type="ECO:0000313" key="4">
    <source>
        <dbReference type="EMBL" id="KAK2197314.1"/>
    </source>
</evidence>
<protein>
    <submittedName>
        <fullName evidence="4">Bifunctional RNA recognition motif domain/Nucleotide-binding alpha-beta plait domain superfamily/RNA-binding domain superfamily</fullName>
    </submittedName>
</protein>
<dbReference type="PANTHER" id="PTHR48037">
    <property type="entry name" value="ATPASE E1"/>
    <property type="match status" value="1"/>
</dbReference>
<dbReference type="SMART" id="SM00360">
    <property type="entry name" value="RRM"/>
    <property type="match status" value="1"/>
</dbReference>
<dbReference type="InterPro" id="IPR035979">
    <property type="entry name" value="RBD_domain_sf"/>
</dbReference>